<dbReference type="InterPro" id="IPR001810">
    <property type="entry name" value="F-box_dom"/>
</dbReference>
<keyword evidence="3" id="KW-1185">Reference proteome</keyword>
<dbReference type="EMBL" id="JABBWK010000089">
    <property type="protein sequence ID" value="KAG1893846.1"/>
    <property type="molecule type" value="Genomic_DNA"/>
</dbReference>
<protein>
    <recommendedName>
        <fullName evidence="1">F-box domain-containing protein</fullName>
    </recommendedName>
</protein>
<accession>A0AAD4HF30</accession>
<evidence type="ECO:0000259" key="1">
    <source>
        <dbReference type="PROSITE" id="PS50181"/>
    </source>
</evidence>
<organism evidence="2 3">
    <name type="scientific">Suillus fuscotomentosus</name>
    <dbReference type="NCBI Taxonomy" id="1912939"/>
    <lineage>
        <taxon>Eukaryota</taxon>
        <taxon>Fungi</taxon>
        <taxon>Dikarya</taxon>
        <taxon>Basidiomycota</taxon>
        <taxon>Agaricomycotina</taxon>
        <taxon>Agaricomycetes</taxon>
        <taxon>Agaricomycetidae</taxon>
        <taxon>Boletales</taxon>
        <taxon>Suillineae</taxon>
        <taxon>Suillaceae</taxon>
        <taxon>Suillus</taxon>
    </lineage>
</organism>
<dbReference type="SMART" id="SM00256">
    <property type="entry name" value="FBOX"/>
    <property type="match status" value="1"/>
</dbReference>
<evidence type="ECO:0000313" key="2">
    <source>
        <dbReference type="EMBL" id="KAG1893846.1"/>
    </source>
</evidence>
<comment type="caution">
    <text evidence="2">The sequence shown here is derived from an EMBL/GenBank/DDBJ whole genome shotgun (WGS) entry which is preliminary data.</text>
</comment>
<dbReference type="CDD" id="cd09917">
    <property type="entry name" value="F-box_SF"/>
    <property type="match status" value="1"/>
</dbReference>
<gene>
    <name evidence="2" type="ORF">F5891DRAFT_743143</name>
</gene>
<dbReference type="SUPFAM" id="SSF81383">
    <property type="entry name" value="F-box domain"/>
    <property type="match status" value="1"/>
</dbReference>
<dbReference type="PROSITE" id="PS50181">
    <property type="entry name" value="FBOX"/>
    <property type="match status" value="1"/>
</dbReference>
<dbReference type="GeneID" id="64667355"/>
<name>A0AAD4HF30_9AGAM</name>
<feature type="domain" description="F-box" evidence="1">
    <location>
        <begin position="6"/>
        <end position="54"/>
    </location>
</feature>
<dbReference type="Pfam" id="PF12937">
    <property type="entry name" value="F-box-like"/>
    <property type="match status" value="1"/>
</dbReference>
<evidence type="ECO:0000313" key="3">
    <source>
        <dbReference type="Proteomes" id="UP001195769"/>
    </source>
</evidence>
<dbReference type="Gene3D" id="1.20.1280.50">
    <property type="match status" value="1"/>
</dbReference>
<dbReference type="AlphaFoldDB" id="A0AAD4HF30"/>
<dbReference type="RefSeq" id="XP_041219422.1">
    <property type="nucleotide sequence ID" value="XM_041373057.1"/>
</dbReference>
<proteinExistence type="predicted"/>
<sequence length="539" mass="61777">MTTMVAVEFLSLPTELICHILSFLTPRDLCRCAMTCKIVRNAAQNSIHVQYKLELYAQGFTETRNVDSIDVDSRMSSLKRLATLWPSVCHASTIFEDTVRIGNHSSEVRDMKCGIWWMWVNGNIFIRDCNTNIKHSHSFPIHEQFFQDRLPRSVRALVVDPIQDLVVVVPFPDICIVTGAEQIRHIFSVDFLSASSLLPHPDSLDASLKCQHSFEKSGRYHTTLTGDPVICGDRIVVCYHTISDPLRKVRPDVFIQVIDWRKGRTKNYPLREDFAGFHLIDEQKFIVIDTRGIITLYTLEEHGSPLRRVMYRLHESVRAPFYLFHATPSFHGATACPDLEPGYVPSPESQIIVLKTLTNACPVILVIDMVIFSRKVLHSDAPVEVPWTEWGPQYTCCFRHHPSYQISVFGSKIAYALPRNVHPWELNYKVGERQALGSHDRFYVHILDFNQRAIARAENIYGLDSPTHFICKLSDYRHAPAISTRPYIVTVCHARFSPFCLSGLFLEHDRLTLTWLRNDTVHIQVVSPVQMKLDSDLVH</sequence>
<reference evidence="2" key="1">
    <citation type="journal article" date="2020" name="New Phytol.">
        <title>Comparative genomics reveals dynamic genome evolution in host specialist ectomycorrhizal fungi.</title>
        <authorList>
            <person name="Lofgren L.A."/>
            <person name="Nguyen N.H."/>
            <person name="Vilgalys R."/>
            <person name="Ruytinx J."/>
            <person name="Liao H.L."/>
            <person name="Branco S."/>
            <person name="Kuo A."/>
            <person name="LaButti K."/>
            <person name="Lipzen A."/>
            <person name="Andreopoulos W."/>
            <person name="Pangilinan J."/>
            <person name="Riley R."/>
            <person name="Hundley H."/>
            <person name="Na H."/>
            <person name="Barry K."/>
            <person name="Grigoriev I.V."/>
            <person name="Stajich J.E."/>
            <person name="Kennedy P.G."/>
        </authorList>
    </citation>
    <scope>NUCLEOTIDE SEQUENCE</scope>
    <source>
        <strain evidence="2">FC203</strain>
    </source>
</reference>
<dbReference type="InterPro" id="IPR036047">
    <property type="entry name" value="F-box-like_dom_sf"/>
</dbReference>
<dbReference type="Proteomes" id="UP001195769">
    <property type="component" value="Unassembled WGS sequence"/>
</dbReference>